<dbReference type="OMA" id="ERSNHMQ"/>
<dbReference type="InterPro" id="IPR051861">
    <property type="entry name" value="NET_actin-binding_domain"/>
</dbReference>
<evidence type="ECO:0000259" key="5">
    <source>
        <dbReference type="PROSITE" id="PS51774"/>
    </source>
</evidence>
<feature type="compositionally biased region" description="Polar residues" evidence="4">
    <location>
        <begin position="183"/>
        <end position="202"/>
    </location>
</feature>
<name>A0A200Q4L0_MACCD</name>
<feature type="region of interest" description="Disordered" evidence="4">
    <location>
        <begin position="155"/>
        <end position="204"/>
    </location>
</feature>
<feature type="coiled-coil region" evidence="3">
    <location>
        <begin position="1807"/>
        <end position="1866"/>
    </location>
</feature>
<dbReference type="FunCoup" id="A0A200Q4L0">
    <property type="interactions" value="1221"/>
</dbReference>
<comment type="similarity">
    <text evidence="2">Belongs to the NET family.</text>
</comment>
<feature type="coiled-coil region" evidence="3">
    <location>
        <begin position="1361"/>
        <end position="1465"/>
    </location>
</feature>
<dbReference type="SUPFAM" id="SSF57997">
    <property type="entry name" value="Tropomyosin"/>
    <property type="match status" value="2"/>
</dbReference>
<dbReference type="EMBL" id="MVGT01003118">
    <property type="protein sequence ID" value="OVA05410.1"/>
    <property type="molecule type" value="Genomic_DNA"/>
</dbReference>
<protein>
    <submittedName>
        <fullName evidence="6">KIP1-like</fullName>
    </submittedName>
</protein>
<feature type="coiled-coil region" evidence="3">
    <location>
        <begin position="891"/>
        <end position="1194"/>
    </location>
</feature>
<feature type="coiled-coil region" evidence="3">
    <location>
        <begin position="1501"/>
        <end position="1668"/>
    </location>
</feature>
<dbReference type="PANTHER" id="PTHR32258:SF6">
    <property type="entry name" value="PROTEIN NETWORKED 1A"/>
    <property type="match status" value="1"/>
</dbReference>
<keyword evidence="7" id="KW-1185">Reference proteome</keyword>
<evidence type="ECO:0000256" key="1">
    <source>
        <dbReference type="ARBA" id="ARBA00023054"/>
    </source>
</evidence>
<reference evidence="6 7" key="1">
    <citation type="journal article" date="2017" name="Mol. Plant">
        <title>The Genome of Medicinal Plant Macleaya cordata Provides New Insights into Benzylisoquinoline Alkaloids Metabolism.</title>
        <authorList>
            <person name="Liu X."/>
            <person name="Liu Y."/>
            <person name="Huang P."/>
            <person name="Ma Y."/>
            <person name="Qing Z."/>
            <person name="Tang Q."/>
            <person name="Cao H."/>
            <person name="Cheng P."/>
            <person name="Zheng Y."/>
            <person name="Yuan Z."/>
            <person name="Zhou Y."/>
            <person name="Liu J."/>
            <person name="Tang Z."/>
            <person name="Zhuo Y."/>
            <person name="Zhang Y."/>
            <person name="Yu L."/>
            <person name="Huang J."/>
            <person name="Yang P."/>
            <person name="Peng Q."/>
            <person name="Zhang J."/>
            <person name="Jiang W."/>
            <person name="Zhang Z."/>
            <person name="Lin K."/>
            <person name="Ro D.K."/>
            <person name="Chen X."/>
            <person name="Xiong X."/>
            <person name="Shang Y."/>
            <person name="Huang S."/>
            <person name="Zeng J."/>
        </authorList>
    </citation>
    <scope>NUCLEOTIDE SEQUENCE [LARGE SCALE GENOMIC DNA]</scope>
    <source>
        <strain evidence="7">cv. BLH2017</strain>
        <tissue evidence="6">Root</tissue>
    </source>
</reference>
<dbReference type="InterPro" id="IPR011684">
    <property type="entry name" value="NAB"/>
</dbReference>
<evidence type="ECO:0000256" key="2">
    <source>
        <dbReference type="ARBA" id="ARBA00038006"/>
    </source>
</evidence>
<feature type="domain" description="NAB" evidence="5">
    <location>
        <begin position="1"/>
        <end position="58"/>
    </location>
</feature>
<comment type="caution">
    <text evidence="6">The sequence shown here is derived from an EMBL/GenBank/DDBJ whole genome shotgun (WGS) entry which is preliminary data.</text>
</comment>
<evidence type="ECO:0000256" key="3">
    <source>
        <dbReference type="SAM" id="Coils"/>
    </source>
</evidence>
<dbReference type="InParanoid" id="A0A200Q4L0"/>
<dbReference type="Gene3D" id="1.10.287.1490">
    <property type="match status" value="1"/>
</dbReference>
<dbReference type="GO" id="GO:0051015">
    <property type="term" value="F:actin filament binding"/>
    <property type="evidence" value="ECO:0007669"/>
    <property type="project" value="TreeGrafter"/>
</dbReference>
<evidence type="ECO:0000256" key="4">
    <source>
        <dbReference type="SAM" id="MobiDB-lite"/>
    </source>
</evidence>
<sequence>MDAKVKAMIKLIEEDADSFARRAEMYYKKRPELMKLVEEFYRAYRALAERYDHATGALRQAHRTMAEAFPNQVPFALADDSPTGSSATEAGPHTPEMPHPLRALFDPDDLHKDALGLSSLTSKKGLKQLNEMFGSEEGVPHHTKFAEGRVRKGLNFHDEDGKSSGHRAHNGSRDLSNHEEQSLQDGASELSSENQNLKTQVMSADEAEAKVQTLTEALSKLEAETEASLLQYSKSLERLSNLEAEVSRAHEDSRGLNERANKAEIEVETLKQSLARLEDEKEAGLIQYQQCLERISNLESKISLVEEDAGSLNERARKAETEVQILTQALAKLEAEKEAGLLQYQECLKRISNLETKVSQAEKDAEGLNDRASKAETEAQTLKEDLARLESEKEAGLNERASKAETEAQTLKEVLARLESEKEADLLQYKQCLGTISNLEAEVSRAQEDSRGLNERANKAEIQVETLKQSLARLEDEKEACLLQYQQCFERISNLERKISLAEEDAGSLNERASKAETEVQILKQALAKLEAEKEAGLLQYQECLKRISNLETKVSQAEDAAEGLNARASKAETEAENLKEVLARLESEKEAGLLQYKQCLGTISNLETKISRAEEDAGRLNVQVSKAETEAQALKKSLARLESEKDPSLVQYKQCLEMISNLETKISRAEEDAEGFHERASKAETEAQTLKESLARLESEKEAGLVQYKQCLETISNLETKISHAEEDARRVNDRAEKAESDVQSLEQVVATLHEEKENAALQYQDCLETISKLETELFRAQEEVRNLNSEIANGVVKLNSSEEHNLLLESANQSLQTEVDNLAQKTEHQRQELLEKHEELEKLRFCIQEESLRSMEAEASLHTLRDLHSQSLEERRALAAELQKGVLMLKDVEVWNQSLEDELRRVKEENRNLNEQNSSSAMSMKNMQEEIFSLREMTWKLEEEVGLRLDQRNALQQEIYCLKEEMKDLNRRHQAVIEQMESVGLNPDCLGSSVKALQDENSNLKEICQKYQDEKVALLGKLENMEKLLEKNALLENSLSDVNVELEGLRVKVKALEGSCLSLQEENFTLVAEKSDLVSQLEFVNENMEKLSEKNTLLENSLSDANVELEGSKKKSNSLEESYQSLDKEKSGLLTERETLLSNLEGIQERLEVLEKKYAELEEKYSNLDKEKKSTIQQVEELRNSLDLEKQEHANFVQSSETRLARLEGQIFLVQEEGRRRKKEFEEEQDKAIKDQVEIFILQRSIQDMEEKNFLLMIECQKHFEASKQSEKLVSELEQECFEQHVEANSLLNQLENLRMGLHQILKSLEIEPDCVIKEDKMLLRHILSKIEDIKSSFLTSQDENQQLMFEKLVLVTLLEDLRLEAADLESSKNTLDQEFKIRSEELKKLQSEKQKLLEMNGQLRVEVRAGEQREKVLKSEMENLRAVLSDLQEAHRVLQNENSKVHEQNKSLMKECTELKEEKCMLEEENSVILGEAMALGNLSFVSKSYCAEKAVELEGLSKDLNHLHEVNDDLEKEVITIREKLETVETENFHLKTSVLKLEDELNTVRNVNDQLNFQLQNEKDMVRQKEMESSEAEQKLKATQSEIAELLEDIKGLKRERDESRVITEQLEKQNFKQLEENKDQTKEIRFLREANGKFESELANLLAEIKDCKLREDNLSTELQNEVKLWETKTAALYADLHVSTICSALFEEKVHEAIGVCESLEDENTSKQAKIEQLKERVSVLESESEGLKSKLAAYFPVIVSLKDNMTSLEGRALSQTKIQEGGNQDGEFASHVQNKSCQEPNEDQTQLVIDGVSDLQELQSRVKLVEKALMDMDKLTKQESLEVSIRLEAAMKEIEELKSKSSVVREEVDQTSRETVAMQLEKEEHGSEPSNLKVQKTEPEISVVGNGISMKDIPLDQISECSSYDHGFGPHGISRRENAETDDQMLELWETSDHDSFLDRTVSKPQKMGRAATREGSSYHQIDAVEEQKSEYPSSELQAEKELSVDKLEVSKRKTEPHQEANKRKILERLSSDAQKLVNLQITIQDLQKNVEKSKKSKKSKGMEYNHLKNQLQVVEEAVMQLVDVNGTLTKNAEESPLPSDRRVLQEFEESGKVRRRRVLEQAREGSEKIGRLQLEVQKIQFVLLKLEDENGVKGINVGKRNTGVLLRDFIYGGVRGSNQGRKKIPCCACMRRPSIKEEE</sequence>
<evidence type="ECO:0000313" key="6">
    <source>
        <dbReference type="EMBL" id="OVA05410.1"/>
    </source>
</evidence>
<feature type="coiled-coil region" evidence="3">
    <location>
        <begin position="1708"/>
        <end position="1742"/>
    </location>
</feature>
<dbReference type="Pfam" id="PF07765">
    <property type="entry name" value="KIP1"/>
    <property type="match status" value="1"/>
</dbReference>
<dbReference type="OrthoDB" id="10255522at2759"/>
<feature type="coiled-coil region" evidence="3">
    <location>
        <begin position="2022"/>
        <end position="2049"/>
    </location>
</feature>
<dbReference type="STRING" id="56857.A0A200Q4L0"/>
<organism evidence="6 7">
    <name type="scientific">Macleaya cordata</name>
    <name type="common">Five-seeded plume-poppy</name>
    <name type="synonym">Bocconia cordata</name>
    <dbReference type="NCBI Taxonomy" id="56857"/>
    <lineage>
        <taxon>Eukaryota</taxon>
        <taxon>Viridiplantae</taxon>
        <taxon>Streptophyta</taxon>
        <taxon>Embryophyta</taxon>
        <taxon>Tracheophyta</taxon>
        <taxon>Spermatophyta</taxon>
        <taxon>Magnoliopsida</taxon>
        <taxon>Ranunculales</taxon>
        <taxon>Papaveraceae</taxon>
        <taxon>Papaveroideae</taxon>
        <taxon>Macleaya</taxon>
    </lineage>
</organism>
<proteinExistence type="inferred from homology"/>
<feature type="region of interest" description="Disordered" evidence="4">
    <location>
        <begin position="1954"/>
        <end position="1973"/>
    </location>
</feature>
<gene>
    <name evidence="6" type="ORF">BVC80_441g174</name>
</gene>
<feature type="region of interest" description="Disordered" evidence="4">
    <location>
        <begin position="361"/>
        <end position="380"/>
    </location>
</feature>
<dbReference type="PANTHER" id="PTHR32258">
    <property type="entry name" value="PROTEIN NETWORKED 4A"/>
    <property type="match status" value="1"/>
</dbReference>
<dbReference type="PROSITE" id="PS51774">
    <property type="entry name" value="NAB"/>
    <property type="match status" value="1"/>
</dbReference>
<dbReference type="GO" id="GO:0005886">
    <property type="term" value="C:plasma membrane"/>
    <property type="evidence" value="ECO:0007669"/>
    <property type="project" value="TreeGrafter"/>
</dbReference>
<evidence type="ECO:0000313" key="7">
    <source>
        <dbReference type="Proteomes" id="UP000195402"/>
    </source>
</evidence>
<keyword evidence="1 3" id="KW-0175">Coiled coil</keyword>
<accession>A0A200Q4L0</accession>
<dbReference type="Proteomes" id="UP000195402">
    <property type="component" value="Unassembled WGS sequence"/>
</dbReference>
<dbReference type="Gene3D" id="1.20.5.170">
    <property type="match status" value="2"/>
</dbReference>
<feature type="compositionally biased region" description="Basic and acidic residues" evidence="4">
    <location>
        <begin position="171"/>
        <end position="181"/>
    </location>
</feature>